<sequence length="342" mass="35242">MNDGWKYPHARATVGAALALGLTGLGVVQAAPATAAPDDRLKSRIDAAQAAVDDVAPAAAAADRRHDRAQTRVTTSTKRVKTLTKRIVRAKTLAETVREQVATDVLAEHQVSGGSTAPSATSLPADSEVLLSNVSVVSEDTDGRIEQVARSQATAQQLTQRRAQVRQALVDQRATAKKLAAREATAAGAVDRAQGKVDALEAELAERREEREAEQAAAAPAAPAAPDGSASSAVSYAMAQVGKAYVWGASGPSSFDCSGLTMAAWATQGVSLPHNSGAQYAAGTPVSESELQPGDLVFYYSPISHVGLYVGNGQVVNALNPGSGVQVSGLHDMPYSGAVRPG</sequence>
<keyword evidence="4" id="KW-0788">Thiol protease</keyword>
<evidence type="ECO:0000256" key="2">
    <source>
        <dbReference type="ARBA" id="ARBA00022670"/>
    </source>
</evidence>
<dbReference type="RefSeq" id="WP_123389595.1">
    <property type="nucleotide sequence ID" value="NZ_RKHO01000001.1"/>
</dbReference>
<evidence type="ECO:0000256" key="4">
    <source>
        <dbReference type="ARBA" id="ARBA00022807"/>
    </source>
</evidence>
<dbReference type="GO" id="GO:0006508">
    <property type="term" value="P:proteolysis"/>
    <property type="evidence" value="ECO:0007669"/>
    <property type="project" value="UniProtKB-KW"/>
</dbReference>
<feature type="compositionally biased region" description="Low complexity" evidence="5">
    <location>
        <begin position="215"/>
        <end position="226"/>
    </location>
</feature>
<evidence type="ECO:0000256" key="6">
    <source>
        <dbReference type="SAM" id="SignalP"/>
    </source>
</evidence>
<dbReference type="InterPro" id="IPR038765">
    <property type="entry name" value="Papain-like_cys_pep_sf"/>
</dbReference>
<dbReference type="AlphaFoldDB" id="A0A3N2CSE7"/>
<proteinExistence type="inferred from homology"/>
<evidence type="ECO:0000259" key="7">
    <source>
        <dbReference type="PROSITE" id="PS51935"/>
    </source>
</evidence>
<dbReference type="GO" id="GO:0008234">
    <property type="term" value="F:cysteine-type peptidase activity"/>
    <property type="evidence" value="ECO:0007669"/>
    <property type="project" value="UniProtKB-KW"/>
</dbReference>
<evidence type="ECO:0000256" key="5">
    <source>
        <dbReference type="SAM" id="MobiDB-lite"/>
    </source>
</evidence>
<keyword evidence="6" id="KW-0732">Signal</keyword>
<dbReference type="Proteomes" id="UP000281738">
    <property type="component" value="Unassembled WGS sequence"/>
</dbReference>
<feature type="compositionally biased region" description="Basic and acidic residues" evidence="5">
    <location>
        <begin position="205"/>
        <end position="214"/>
    </location>
</feature>
<evidence type="ECO:0000256" key="1">
    <source>
        <dbReference type="ARBA" id="ARBA00007074"/>
    </source>
</evidence>
<feature type="signal peptide" evidence="6">
    <location>
        <begin position="1"/>
        <end position="30"/>
    </location>
</feature>
<evidence type="ECO:0000313" key="8">
    <source>
        <dbReference type="EMBL" id="ROR90445.1"/>
    </source>
</evidence>
<reference evidence="8 9" key="1">
    <citation type="submission" date="2018-11" db="EMBL/GenBank/DDBJ databases">
        <title>Sequencing the genomes of 1000 actinobacteria strains.</title>
        <authorList>
            <person name="Klenk H.-P."/>
        </authorList>
    </citation>
    <scope>NUCLEOTIDE SEQUENCE [LARGE SCALE GENOMIC DNA]</scope>
    <source>
        <strain evidence="8 9">DSM 12652</strain>
    </source>
</reference>
<feature type="domain" description="NlpC/P60" evidence="7">
    <location>
        <begin position="227"/>
        <end position="342"/>
    </location>
</feature>
<dbReference type="PANTHER" id="PTHR47053">
    <property type="entry name" value="MUREIN DD-ENDOPEPTIDASE MEPH-RELATED"/>
    <property type="match status" value="1"/>
</dbReference>
<name>A0A3N2CSE7_9ACTN</name>
<dbReference type="Pfam" id="PF00877">
    <property type="entry name" value="NLPC_P60"/>
    <property type="match status" value="1"/>
</dbReference>
<evidence type="ECO:0000313" key="9">
    <source>
        <dbReference type="Proteomes" id="UP000281738"/>
    </source>
</evidence>
<protein>
    <submittedName>
        <fullName evidence="8">Cell wall-associated NlpC family hydrolase</fullName>
    </submittedName>
</protein>
<dbReference type="InterPro" id="IPR051202">
    <property type="entry name" value="Peptidase_C40"/>
</dbReference>
<evidence type="ECO:0000256" key="3">
    <source>
        <dbReference type="ARBA" id="ARBA00022801"/>
    </source>
</evidence>
<keyword evidence="9" id="KW-1185">Reference proteome</keyword>
<organism evidence="8 9">
    <name type="scientific">Nocardioides aurantiacus</name>
    <dbReference type="NCBI Taxonomy" id="86796"/>
    <lineage>
        <taxon>Bacteria</taxon>
        <taxon>Bacillati</taxon>
        <taxon>Actinomycetota</taxon>
        <taxon>Actinomycetes</taxon>
        <taxon>Propionibacteriales</taxon>
        <taxon>Nocardioidaceae</taxon>
        <taxon>Nocardioides</taxon>
    </lineage>
</organism>
<comment type="caution">
    <text evidence="8">The sequence shown here is derived from an EMBL/GenBank/DDBJ whole genome shotgun (WGS) entry which is preliminary data.</text>
</comment>
<keyword evidence="3 8" id="KW-0378">Hydrolase</keyword>
<accession>A0A3N2CSE7</accession>
<dbReference type="EMBL" id="RKHO01000001">
    <property type="protein sequence ID" value="ROR90445.1"/>
    <property type="molecule type" value="Genomic_DNA"/>
</dbReference>
<gene>
    <name evidence="8" type="ORF">EDD33_1285</name>
</gene>
<dbReference type="InterPro" id="IPR000064">
    <property type="entry name" value="NLP_P60_dom"/>
</dbReference>
<feature type="chain" id="PRO_5038763976" evidence="6">
    <location>
        <begin position="31"/>
        <end position="342"/>
    </location>
</feature>
<keyword evidence="2" id="KW-0645">Protease</keyword>
<dbReference type="Gene3D" id="3.90.1720.10">
    <property type="entry name" value="endopeptidase domain like (from Nostoc punctiforme)"/>
    <property type="match status" value="1"/>
</dbReference>
<dbReference type="SUPFAM" id="SSF54001">
    <property type="entry name" value="Cysteine proteinases"/>
    <property type="match status" value="1"/>
</dbReference>
<comment type="similarity">
    <text evidence="1">Belongs to the peptidase C40 family.</text>
</comment>
<dbReference type="PROSITE" id="PS51935">
    <property type="entry name" value="NLPC_P60"/>
    <property type="match status" value="1"/>
</dbReference>
<dbReference type="PANTHER" id="PTHR47053:SF1">
    <property type="entry name" value="MUREIN DD-ENDOPEPTIDASE MEPH-RELATED"/>
    <property type="match status" value="1"/>
</dbReference>
<feature type="region of interest" description="Disordered" evidence="5">
    <location>
        <begin position="205"/>
        <end position="229"/>
    </location>
</feature>
<dbReference type="OrthoDB" id="5177647at2"/>